<evidence type="ECO:0000313" key="2">
    <source>
        <dbReference type="Proteomes" id="UP000239290"/>
    </source>
</evidence>
<dbReference type="Gene3D" id="3.40.50.720">
    <property type="entry name" value="NAD(P)-binding Rossmann-like Domain"/>
    <property type="match status" value="1"/>
</dbReference>
<dbReference type="Proteomes" id="UP000239290">
    <property type="component" value="Unassembled WGS sequence"/>
</dbReference>
<dbReference type="SUPFAM" id="SSF51735">
    <property type="entry name" value="NAD(P)-binding Rossmann-fold domains"/>
    <property type="match status" value="1"/>
</dbReference>
<organism evidence="1 2">
    <name type="scientific">Rhodococcus opacus</name>
    <name type="common">Nocardia opaca</name>
    <dbReference type="NCBI Taxonomy" id="37919"/>
    <lineage>
        <taxon>Bacteria</taxon>
        <taxon>Bacillati</taxon>
        <taxon>Actinomycetota</taxon>
        <taxon>Actinomycetes</taxon>
        <taxon>Mycobacteriales</taxon>
        <taxon>Nocardiaceae</taxon>
        <taxon>Rhodococcus</taxon>
    </lineage>
</organism>
<dbReference type="EMBL" id="PUIO01000028">
    <property type="protein sequence ID" value="PQP22823.1"/>
    <property type="molecule type" value="Genomic_DNA"/>
</dbReference>
<comment type="caution">
    <text evidence="1">The sequence shown here is derived from an EMBL/GenBank/DDBJ whole genome shotgun (WGS) entry which is preliminary data.</text>
</comment>
<gene>
    <name evidence="1" type="ORF">C5613_22460</name>
</gene>
<proteinExistence type="predicted"/>
<name>A0A2S8J780_RHOOP</name>
<dbReference type="AlphaFoldDB" id="A0A2S8J780"/>
<sequence length="56" mass="5837">MPKYPEVAANVASNLLPVGLIDAQDVSNAVLLLASDASRYITGLQMTVDAGFTSKV</sequence>
<accession>A0A2S8J780</accession>
<protein>
    <submittedName>
        <fullName evidence="1">Uncharacterized protein</fullName>
    </submittedName>
</protein>
<evidence type="ECO:0000313" key="1">
    <source>
        <dbReference type="EMBL" id="PQP22823.1"/>
    </source>
</evidence>
<dbReference type="InterPro" id="IPR002347">
    <property type="entry name" value="SDR_fam"/>
</dbReference>
<dbReference type="Pfam" id="PF13561">
    <property type="entry name" value="adh_short_C2"/>
    <property type="match status" value="1"/>
</dbReference>
<dbReference type="InterPro" id="IPR036291">
    <property type="entry name" value="NAD(P)-bd_dom_sf"/>
</dbReference>
<reference evidence="2" key="1">
    <citation type="submission" date="2018-02" db="EMBL/GenBank/DDBJ databases">
        <title>Draft genome sequencing of Rhodococcus opacus KU647198.</title>
        <authorList>
            <person name="Zheng B.-X."/>
        </authorList>
    </citation>
    <scope>NUCLEOTIDE SEQUENCE [LARGE SCALE GENOMIC DNA]</scope>
    <source>
        <strain evidence="2">04-OD7</strain>
    </source>
</reference>